<dbReference type="InterPro" id="IPR050624">
    <property type="entry name" value="HTH-type_Tx_Regulator"/>
</dbReference>
<dbReference type="InterPro" id="IPR023772">
    <property type="entry name" value="DNA-bd_HTH_TetR-type_CS"/>
</dbReference>
<evidence type="ECO:0000313" key="7">
    <source>
        <dbReference type="EMBL" id="MBI5249842.1"/>
    </source>
</evidence>
<evidence type="ECO:0000256" key="1">
    <source>
        <dbReference type="ARBA" id="ARBA00022491"/>
    </source>
</evidence>
<comment type="caution">
    <text evidence="7">The sequence shown here is derived from an EMBL/GenBank/DDBJ whole genome shotgun (WGS) entry which is preliminary data.</text>
</comment>
<dbReference type="GO" id="GO:0003677">
    <property type="term" value="F:DNA binding"/>
    <property type="evidence" value="ECO:0007669"/>
    <property type="project" value="UniProtKB-UniRule"/>
</dbReference>
<dbReference type="PANTHER" id="PTHR43479:SF11">
    <property type="entry name" value="ACREF_ENVCD OPERON REPRESSOR-RELATED"/>
    <property type="match status" value="1"/>
</dbReference>
<dbReference type="PROSITE" id="PS50977">
    <property type="entry name" value="HTH_TETR_2"/>
    <property type="match status" value="1"/>
</dbReference>
<evidence type="ECO:0000259" key="6">
    <source>
        <dbReference type="PROSITE" id="PS50977"/>
    </source>
</evidence>
<dbReference type="PANTHER" id="PTHR43479">
    <property type="entry name" value="ACREF/ENVCD OPERON REPRESSOR-RELATED"/>
    <property type="match status" value="1"/>
</dbReference>
<dbReference type="SUPFAM" id="SSF48498">
    <property type="entry name" value="Tetracyclin repressor-like, C-terminal domain"/>
    <property type="match status" value="1"/>
</dbReference>
<keyword evidence="1" id="KW-0678">Repressor</keyword>
<sequence>MKRSDDTEKKIIQAALEIFVRKSYHGTSVEEITQKVGLTKGALYSHFRSKGELLLRIIDEFKVRFIGGMVDALEQCTGSALDKVHCLITFNSKFAVENQDLCVFLTFLTTELHADVDFEPALKGTYREYRKVVSEIIHQGIRQGLFKKSLDPEVAALTFMAMHDGVLHQWVLNRHQLDGPLYVRTFREIFLHGLVEVGVSFGRSAHGSKP</sequence>
<organism evidence="7 8">
    <name type="scientific">Desulfomonile tiedjei</name>
    <dbReference type="NCBI Taxonomy" id="2358"/>
    <lineage>
        <taxon>Bacteria</taxon>
        <taxon>Pseudomonadati</taxon>
        <taxon>Thermodesulfobacteriota</taxon>
        <taxon>Desulfomonilia</taxon>
        <taxon>Desulfomonilales</taxon>
        <taxon>Desulfomonilaceae</taxon>
        <taxon>Desulfomonile</taxon>
    </lineage>
</organism>
<dbReference type="Proteomes" id="UP000807825">
    <property type="component" value="Unassembled WGS sequence"/>
</dbReference>
<feature type="DNA-binding region" description="H-T-H motif" evidence="5">
    <location>
        <begin position="28"/>
        <end position="47"/>
    </location>
</feature>
<keyword evidence="3 5" id="KW-0238">DNA-binding</keyword>
<dbReference type="Pfam" id="PF13977">
    <property type="entry name" value="TetR_C_6"/>
    <property type="match status" value="1"/>
</dbReference>
<keyword evidence="2" id="KW-0805">Transcription regulation</keyword>
<gene>
    <name evidence="7" type="ORF">HY912_10130</name>
</gene>
<dbReference type="AlphaFoldDB" id="A0A9D6V1Q8"/>
<evidence type="ECO:0000313" key="8">
    <source>
        <dbReference type="Proteomes" id="UP000807825"/>
    </source>
</evidence>
<accession>A0A9D6V1Q8</accession>
<evidence type="ECO:0000256" key="3">
    <source>
        <dbReference type="ARBA" id="ARBA00023125"/>
    </source>
</evidence>
<evidence type="ECO:0000256" key="4">
    <source>
        <dbReference type="ARBA" id="ARBA00023163"/>
    </source>
</evidence>
<keyword evidence="4" id="KW-0804">Transcription</keyword>
<dbReference type="Pfam" id="PF00440">
    <property type="entry name" value="TetR_N"/>
    <property type="match status" value="1"/>
</dbReference>
<dbReference type="Gene3D" id="1.10.357.10">
    <property type="entry name" value="Tetracycline Repressor, domain 2"/>
    <property type="match status" value="1"/>
</dbReference>
<feature type="domain" description="HTH tetR-type" evidence="6">
    <location>
        <begin position="5"/>
        <end position="65"/>
    </location>
</feature>
<protein>
    <submittedName>
        <fullName evidence="7">TetR/AcrR family transcriptional regulator</fullName>
    </submittedName>
</protein>
<dbReference type="InterPro" id="IPR036271">
    <property type="entry name" value="Tet_transcr_reg_TetR-rel_C_sf"/>
</dbReference>
<proteinExistence type="predicted"/>
<evidence type="ECO:0000256" key="5">
    <source>
        <dbReference type="PROSITE-ProRule" id="PRU00335"/>
    </source>
</evidence>
<reference evidence="7" key="1">
    <citation type="submission" date="2020-07" db="EMBL/GenBank/DDBJ databases">
        <title>Huge and variable diversity of episymbiotic CPR bacteria and DPANN archaea in groundwater ecosystems.</title>
        <authorList>
            <person name="He C.Y."/>
            <person name="Keren R."/>
            <person name="Whittaker M."/>
            <person name="Farag I.F."/>
            <person name="Doudna J."/>
            <person name="Cate J.H.D."/>
            <person name="Banfield J.F."/>
        </authorList>
    </citation>
    <scope>NUCLEOTIDE SEQUENCE</scope>
    <source>
        <strain evidence="7">NC_groundwater_1664_Pr3_B-0.1um_52_9</strain>
    </source>
</reference>
<name>A0A9D6V1Q8_9BACT</name>
<dbReference type="PROSITE" id="PS01081">
    <property type="entry name" value="HTH_TETR_1"/>
    <property type="match status" value="1"/>
</dbReference>
<dbReference type="InterPro" id="IPR039538">
    <property type="entry name" value="BetI_C"/>
</dbReference>
<evidence type="ECO:0000256" key="2">
    <source>
        <dbReference type="ARBA" id="ARBA00023015"/>
    </source>
</evidence>
<dbReference type="EMBL" id="JACRDE010000271">
    <property type="protein sequence ID" value="MBI5249842.1"/>
    <property type="molecule type" value="Genomic_DNA"/>
</dbReference>
<dbReference type="InterPro" id="IPR001647">
    <property type="entry name" value="HTH_TetR"/>
</dbReference>
<dbReference type="SUPFAM" id="SSF46689">
    <property type="entry name" value="Homeodomain-like"/>
    <property type="match status" value="1"/>
</dbReference>
<dbReference type="InterPro" id="IPR009057">
    <property type="entry name" value="Homeodomain-like_sf"/>
</dbReference>
<dbReference type="PRINTS" id="PR00455">
    <property type="entry name" value="HTHTETR"/>
</dbReference>